<feature type="coiled-coil region" evidence="2">
    <location>
        <begin position="171"/>
        <end position="198"/>
    </location>
</feature>
<protein>
    <submittedName>
        <fullName evidence="3">Transposase</fullName>
    </submittedName>
</protein>
<dbReference type="GO" id="GO:0003677">
    <property type="term" value="F:DNA binding"/>
    <property type="evidence" value="ECO:0007669"/>
    <property type="project" value="UniProtKB-KW"/>
</dbReference>
<comment type="caution">
    <text evidence="3">The sequence shown here is derived from an EMBL/GenBank/DDBJ whole genome shotgun (WGS) entry which is preliminary data.</text>
</comment>
<accession>A0A3D8X5F1</accession>
<evidence type="ECO:0000313" key="4">
    <source>
        <dbReference type="Proteomes" id="UP000256519"/>
    </source>
</evidence>
<dbReference type="AlphaFoldDB" id="A0A3D8X5F1"/>
<evidence type="ECO:0000256" key="2">
    <source>
        <dbReference type="SAM" id="Coils"/>
    </source>
</evidence>
<dbReference type="RefSeq" id="WP_116072913.1">
    <property type="nucleotide sequence ID" value="NZ_CP187630.1"/>
</dbReference>
<evidence type="ECO:0000313" key="3">
    <source>
        <dbReference type="EMBL" id="RDZ16191.1"/>
    </source>
</evidence>
<keyword evidence="2" id="KW-0175">Coiled coil</keyword>
<proteinExistence type="predicted"/>
<dbReference type="EMBL" id="PQWM01000007">
    <property type="protein sequence ID" value="RDZ16191.1"/>
    <property type="molecule type" value="Genomic_DNA"/>
</dbReference>
<reference evidence="3 4" key="1">
    <citation type="journal article" date="2018" name="Appl. Environ. Microbiol.">
        <title>Antimicrobial susceptibility testing and tentative epidemiological cut-off values of five Bacillus species relevant for use as animal feed additives or for plant protection.</title>
        <authorList>
            <person name="Agerso Y."/>
            <person name="Stuer-Lauridsen B."/>
            <person name="Bjerre K."/>
            <person name="Jensen M.G."/>
            <person name="Johansen E."/>
            <person name="Bennedsen M."/>
            <person name="Brockmann E."/>
            <person name="Nielsen B."/>
        </authorList>
    </citation>
    <scope>NUCLEOTIDE SEQUENCE [LARGE SCALE GENOMIC DNA]</scope>
    <source>
        <strain evidence="3 4">CHCC20162</strain>
    </source>
</reference>
<gene>
    <name evidence="3" type="ORF">C3744_06560</name>
</gene>
<dbReference type="InterPro" id="IPR010095">
    <property type="entry name" value="Cas12f1-like_TNB"/>
</dbReference>
<dbReference type="NCBIfam" id="TIGR01766">
    <property type="entry name" value="IS200/IS605 family accessory protein TnpB-like domain"/>
    <property type="match status" value="1"/>
</dbReference>
<sequence length="557" mass="64385">MKKAYFSKRIWKEDVNVLTVAEMATLSKVFNCAKRFAFQTLVRQKRWKSELHKESIHLVVKRKFGVNDYIANSIVRESQALLKAQTELNKLYIKQTDEKIKKIQNKLKKERSFLTTLRKIKDSCVEGNLRFPKNRNYALHSSGLISLELKSCSLIWMNTYLFEHQYLDLTIKQLKAKIGRLEHRLFRLEEKKEKLTTHISSVVFGSKKLFKHQFTKKEFVQDYQSWKELFLAARNKQVLISGRKDAAAGNFVFTYQPDTNDLRMTSLSGKVVTFSNVVFPYGQEQVNQTVLRQRKCEDKKANGKPISWSVEDHGDYYIIKCLLDVEEEVLVNFSTSDGVIGVDCNVDHFAWTDVSQDGNFLESGTFLFTLNKKTNGQSTKILEAEAIALVDVAIQKNKPIVMEDIDTTLSKTGDTYGNKKANRLKSIFAYRKMAQAIKSRAQKMGVAVMVVNPAYTSITGKLKYMRKFGISIHQAASYTIGRKGLGYKEKAPQVLRHHIARHQLPYWKQWWVLNKKLNVRTEMFYQLFDVNKPSGNINLTHKELTEKESKHLKKAFA</sequence>
<dbReference type="Proteomes" id="UP000256519">
    <property type="component" value="Unassembled WGS sequence"/>
</dbReference>
<keyword evidence="1" id="KW-0238">DNA-binding</keyword>
<name>A0A3D8X5F1_PRIMG</name>
<organism evidence="3 4">
    <name type="scientific">Priestia megaterium</name>
    <name type="common">Bacillus megaterium</name>
    <dbReference type="NCBI Taxonomy" id="1404"/>
    <lineage>
        <taxon>Bacteria</taxon>
        <taxon>Bacillati</taxon>
        <taxon>Bacillota</taxon>
        <taxon>Bacilli</taxon>
        <taxon>Bacillales</taxon>
        <taxon>Bacillaceae</taxon>
        <taxon>Priestia</taxon>
    </lineage>
</organism>
<evidence type="ECO:0000256" key="1">
    <source>
        <dbReference type="ARBA" id="ARBA00023125"/>
    </source>
</evidence>